<sequence>MNFIIKTTSSELQRARRWWRELELQWKMAYNEVVFESGPTAEPPHDDQLMLLLLNIDTLRFAGPLAMHPNVTTPLTNLSGLIPLYHLRFLSVSDMALSGVTELVRHTELRHLFLHNNRITSLKGIEGATHLESLFVQHNRLTSLAPVAGLTRLHTLYATHNHLTSLAGLTEGHADRLRHFHILPNDHLPHREIIRLQNGAGILCRTG</sequence>
<evidence type="ECO:0000313" key="3">
    <source>
        <dbReference type="EMBL" id="PHK97228.1"/>
    </source>
</evidence>
<dbReference type="PROSITE" id="PS51450">
    <property type="entry name" value="LRR"/>
    <property type="match status" value="2"/>
</dbReference>
<dbReference type="PANTHER" id="PTHR46652:SF3">
    <property type="entry name" value="LEUCINE-RICH REPEAT-CONTAINING PROTEIN 9"/>
    <property type="match status" value="1"/>
</dbReference>
<organism evidence="3 4">
    <name type="scientific">Neolewinella marina</name>
    <dbReference type="NCBI Taxonomy" id="438751"/>
    <lineage>
        <taxon>Bacteria</taxon>
        <taxon>Pseudomonadati</taxon>
        <taxon>Bacteroidota</taxon>
        <taxon>Saprospiria</taxon>
        <taxon>Saprospirales</taxon>
        <taxon>Lewinellaceae</taxon>
        <taxon>Neolewinella</taxon>
    </lineage>
</organism>
<evidence type="ECO:0000256" key="1">
    <source>
        <dbReference type="ARBA" id="ARBA00022614"/>
    </source>
</evidence>
<dbReference type="Pfam" id="PF12799">
    <property type="entry name" value="LRR_4"/>
    <property type="match status" value="1"/>
</dbReference>
<dbReference type="SUPFAM" id="SSF52075">
    <property type="entry name" value="Outer arm dynein light chain 1"/>
    <property type="match status" value="1"/>
</dbReference>
<gene>
    <name evidence="3" type="ORF">CGL56_16745</name>
</gene>
<dbReference type="AlphaFoldDB" id="A0A2G0CB71"/>
<evidence type="ECO:0000313" key="4">
    <source>
        <dbReference type="Proteomes" id="UP000226437"/>
    </source>
</evidence>
<dbReference type="EMBL" id="PDLO01000010">
    <property type="protein sequence ID" value="PHK97228.1"/>
    <property type="molecule type" value="Genomic_DNA"/>
</dbReference>
<evidence type="ECO:0000256" key="2">
    <source>
        <dbReference type="ARBA" id="ARBA00022737"/>
    </source>
</evidence>
<dbReference type="PANTHER" id="PTHR46652">
    <property type="entry name" value="LEUCINE-RICH REPEAT AND IQ DOMAIN-CONTAINING PROTEIN 1-RELATED"/>
    <property type="match status" value="1"/>
</dbReference>
<comment type="caution">
    <text evidence="3">The sequence shown here is derived from an EMBL/GenBank/DDBJ whole genome shotgun (WGS) entry which is preliminary data.</text>
</comment>
<dbReference type="InterPro" id="IPR050836">
    <property type="entry name" value="SDS22/Internalin_LRR"/>
</dbReference>
<evidence type="ECO:0008006" key="5">
    <source>
        <dbReference type="Google" id="ProtNLM"/>
    </source>
</evidence>
<dbReference type="OrthoDB" id="1490745at2"/>
<dbReference type="SMART" id="SM00365">
    <property type="entry name" value="LRR_SD22"/>
    <property type="match status" value="3"/>
</dbReference>
<keyword evidence="4" id="KW-1185">Reference proteome</keyword>
<dbReference type="InterPro" id="IPR001611">
    <property type="entry name" value="Leu-rich_rpt"/>
</dbReference>
<protein>
    <recommendedName>
        <fullName evidence="5">Leucine-rich repeat domain-containing protein</fullName>
    </recommendedName>
</protein>
<name>A0A2G0CB71_9BACT</name>
<proteinExistence type="predicted"/>
<keyword evidence="2" id="KW-0677">Repeat</keyword>
<dbReference type="Gene3D" id="3.80.10.10">
    <property type="entry name" value="Ribonuclease Inhibitor"/>
    <property type="match status" value="1"/>
</dbReference>
<keyword evidence="1" id="KW-0433">Leucine-rich repeat</keyword>
<reference evidence="3 4" key="1">
    <citation type="submission" date="2017-10" db="EMBL/GenBank/DDBJ databases">
        <title>The draft genome sequence of Lewinella marina KCTC 32374.</title>
        <authorList>
            <person name="Wang K."/>
        </authorList>
    </citation>
    <scope>NUCLEOTIDE SEQUENCE [LARGE SCALE GENOMIC DNA]</scope>
    <source>
        <strain evidence="3 4">MKG-38</strain>
    </source>
</reference>
<dbReference type="InterPro" id="IPR032675">
    <property type="entry name" value="LRR_dom_sf"/>
</dbReference>
<accession>A0A2G0CB71</accession>
<dbReference type="RefSeq" id="WP_099107739.1">
    <property type="nucleotide sequence ID" value="NZ_JAATJF010000006.1"/>
</dbReference>
<dbReference type="Proteomes" id="UP000226437">
    <property type="component" value="Unassembled WGS sequence"/>
</dbReference>
<dbReference type="InterPro" id="IPR025875">
    <property type="entry name" value="Leu-rich_rpt_4"/>
</dbReference>